<keyword evidence="1" id="KW-0472">Membrane</keyword>
<feature type="transmembrane region" description="Helical" evidence="1">
    <location>
        <begin position="30"/>
        <end position="53"/>
    </location>
</feature>
<dbReference type="KEGG" id="buo:BRPE64_ACDS18590"/>
<dbReference type="PATRIC" id="fig|758793.3.peg.1863"/>
<dbReference type="AlphaFoldDB" id="R4WHH4"/>
<keyword evidence="3" id="KW-1185">Reference proteome</keyword>
<dbReference type="STRING" id="758793.BRPE64_ACDS18590"/>
<accession>R4WHH4</accession>
<evidence type="ECO:0000256" key="1">
    <source>
        <dbReference type="SAM" id="Phobius"/>
    </source>
</evidence>
<keyword evidence="1 2" id="KW-0812">Transmembrane</keyword>
<evidence type="ECO:0000313" key="2">
    <source>
        <dbReference type="EMBL" id="BAN23613.1"/>
    </source>
</evidence>
<reference evidence="2 3" key="2">
    <citation type="journal article" date="2018" name="Int. J. Syst. Evol. Microbiol.">
        <title>Burkholderia insecticola sp. nov., a gut symbiotic bacterium of the bean bug Riptortus pedestris.</title>
        <authorList>
            <person name="Takeshita K."/>
            <person name="Tamaki H."/>
            <person name="Ohbayashi T."/>
            <person name="Meng X.-Y."/>
            <person name="Sone T."/>
            <person name="Mitani Y."/>
            <person name="Peeters C."/>
            <person name="Kikuchi Y."/>
            <person name="Vandamme P."/>
        </authorList>
    </citation>
    <scope>NUCLEOTIDE SEQUENCE [LARGE SCALE GENOMIC DNA]</scope>
    <source>
        <strain evidence="2">RPE64</strain>
    </source>
</reference>
<name>R4WHH4_9BURK</name>
<dbReference type="RefSeq" id="WP_016345764.1">
    <property type="nucleotide sequence ID" value="NC_021287.1"/>
</dbReference>
<reference evidence="2 3" key="1">
    <citation type="journal article" date="2013" name="Genome Announc.">
        <title>Complete Genome Sequence of Burkholderia sp. Strain RPE64, Bacterial Symbiont of the Bean Bug Riptortus pedestris.</title>
        <authorList>
            <person name="Shibata T.F."/>
            <person name="Maeda T."/>
            <person name="Nikoh N."/>
            <person name="Yamaguchi K."/>
            <person name="Oshima K."/>
            <person name="Hattori M."/>
            <person name="Nishiyama T."/>
            <person name="Hasebe M."/>
            <person name="Fukatsu T."/>
            <person name="Kikuchi Y."/>
            <person name="Shigenobu S."/>
        </authorList>
    </citation>
    <scope>NUCLEOTIDE SEQUENCE [LARGE SCALE GENOMIC DNA]</scope>
</reference>
<organism evidence="2 3">
    <name type="scientific">Caballeronia insecticola</name>
    <dbReference type="NCBI Taxonomy" id="758793"/>
    <lineage>
        <taxon>Bacteria</taxon>
        <taxon>Pseudomonadati</taxon>
        <taxon>Pseudomonadota</taxon>
        <taxon>Betaproteobacteria</taxon>
        <taxon>Burkholderiales</taxon>
        <taxon>Burkholderiaceae</taxon>
        <taxon>Caballeronia</taxon>
    </lineage>
</organism>
<dbReference type="HOGENOM" id="CLU_135037_0_0_4"/>
<proteinExistence type="predicted"/>
<evidence type="ECO:0000313" key="3">
    <source>
        <dbReference type="Proteomes" id="UP000013966"/>
    </source>
</evidence>
<dbReference type="OrthoDB" id="9131039at2"/>
<dbReference type="EMBL" id="AP013058">
    <property type="protein sequence ID" value="BAN23613.1"/>
    <property type="molecule type" value="Genomic_DNA"/>
</dbReference>
<sequence>MPIVIAFVLLALLIYGAVWSFNMLHAHFGLGVAVGAAIVVALAIAAGVMRWLASRREIAPNLRKGENGDWTHELRTDWGGVRIAAGKRLCDVRVGDERGSYIFADLRGARVQEPGGGSGAPGAWQVVLDVQDPKHGAWNLPMRDRSEAHKWARILSLATRQKL</sequence>
<dbReference type="Proteomes" id="UP000013966">
    <property type="component" value="Chromosome 1"/>
</dbReference>
<protein>
    <submittedName>
        <fullName evidence="2">Putative signal peptide transmembrane protein</fullName>
    </submittedName>
</protein>
<keyword evidence="1" id="KW-1133">Transmembrane helix</keyword>
<gene>
    <name evidence="2" type="ORF">BRPE64_ACDS18590</name>
</gene>